<dbReference type="KEGG" id="schy:GVO57_07655"/>
<dbReference type="EMBL" id="CP047895">
    <property type="protein sequence ID" value="QHL90734.1"/>
    <property type="molecule type" value="Genomic_DNA"/>
</dbReference>
<reference evidence="2 3" key="1">
    <citation type="submission" date="2020-01" db="EMBL/GenBank/DDBJ databases">
        <title>Sphingomonas sp. C33 whole genome sequece.</title>
        <authorList>
            <person name="Park C."/>
        </authorList>
    </citation>
    <scope>NUCLEOTIDE SEQUENCE [LARGE SCALE GENOMIC DNA]</scope>
    <source>
        <strain evidence="2 3">C33</strain>
    </source>
</reference>
<sequence length="332" mass="35779">MAGDDLVIATHGRSFWVMERVNVLRQLGAKETAARLFAPATALRGLDSGAAIDYFLPATPTSLKIEIHDADGRLVRSLDGVKPDAKPKSEGGDDDEDDGPKGPPPPTMKPGLNRFSWDMRHPGFVDFPNMILWTSRNRGGPLALPGRYRVTLTVDGRQQSQMLDIGVDPRVTDATPDALRERFALAMQVRDRVSQANEAVLLIRGITDQARARAATASDPGLKASLDGLIAGLRAVEGRIYQVRNESRQDPLNFPIMLNDKLAGLLGVIESAEARPTDQTRQAFAELSGQLDRELAAMAALLDTDLARINTALGAAGLAPITRTPQVPKPAA</sequence>
<dbReference type="AlphaFoldDB" id="A0A7Z2S9H0"/>
<protein>
    <recommendedName>
        <fullName evidence="4">Glycosyl hydrolase</fullName>
    </recommendedName>
</protein>
<evidence type="ECO:0008006" key="4">
    <source>
        <dbReference type="Google" id="ProtNLM"/>
    </source>
</evidence>
<dbReference type="RefSeq" id="WP_160592661.1">
    <property type="nucleotide sequence ID" value="NZ_CP047895.1"/>
</dbReference>
<dbReference type="Gene3D" id="2.60.40.4070">
    <property type="match status" value="1"/>
</dbReference>
<evidence type="ECO:0000313" key="3">
    <source>
        <dbReference type="Proteomes" id="UP000464468"/>
    </source>
</evidence>
<name>A0A7Z2S9H0_9SPHN</name>
<keyword evidence="3" id="KW-1185">Reference proteome</keyword>
<organism evidence="2 3">
    <name type="scientific">Sphingomonas changnyeongensis</name>
    <dbReference type="NCBI Taxonomy" id="2698679"/>
    <lineage>
        <taxon>Bacteria</taxon>
        <taxon>Pseudomonadati</taxon>
        <taxon>Pseudomonadota</taxon>
        <taxon>Alphaproteobacteria</taxon>
        <taxon>Sphingomonadales</taxon>
        <taxon>Sphingomonadaceae</taxon>
        <taxon>Sphingomonas</taxon>
    </lineage>
</organism>
<feature type="region of interest" description="Disordered" evidence="1">
    <location>
        <begin position="76"/>
        <end position="113"/>
    </location>
</feature>
<dbReference type="Proteomes" id="UP000464468">
    <property type="component" value="Chromosome"/>
</dbReference>
<evidence type="ECO:0000313" key="2">
    <source>
        <dbReference type="EMBL" id="QHL90734.1"/>
    </source>
</evidence>
<proteinExistence type="predicted"/>
<gene>
    <name evidence="2" type="ORF">GVO57_07655</name>
</gene>
<feature type="compositionally biased region" description="Basic and acidic residues" evidence="1">
    <location>
        <begin position="76"/>
        <end position="91"/>
    </location>
</feature>
<evidence type="ECO:0000256" key="1">
    <source>
        <dbReference type="SAM" id="MobiDB-lite"/>
    </source>
</evidence>
<accession>A0A7Z2S9H0</accession>